<evidence type="ECO:0000256" key="3">
    <source>
        <dbReference type="SAM" id="MobiDB-lite"/>
    </source>
</evidence>
<reference evidence="5" key="1">
    <citation type="journal article" date="2014" name="Int. J. Syst. Evol. Microbiol.">
        <title>Complete genome sequence of Corynebacterium casei LMG S-19264T (=DSM 44701T), isolated from a smear-ripened cheese.</title>
        <authorList>
            <consortium name="US DOE Joint Genome Institute (JGI-PGF)"/>
            <person name="Walter F."/>
            <person name="Albersmeier A."/>
            <person name="Kalinowski J."/>
            <person name="Ruckert C."/>
        </authorList>
    </citation>
    <scope>NUCLEOTIDE SEQUENCE</scope>
    <source>
        <strain evidence="5">CGMCC 4.3508</strain>
    </source>
</reference>
<evidence type="ECO:0000259" key="4">
    <source>
        <dbReference type="PROSITE" id="PS50977"/>
    </source>
</evidence>
<gene>
    <name evidence="5" type="ORF">GCM10011588_68330</name>
</gene>
<dbReference type="GO" id="GO:0000976">
    <property type="term" value="F:transcription cis-regulatory region binding"/>
    <property type="evidence" value="ECO:0007669"/>
    <property type="project" value="TreeGrafter"/>
</dbReference>
<dbReference type="Proteomes" id="UP000638263">
    <property type="component" value="Unassembled WGS sequence"/>
</dbReference>
<protein>
    <submittedName>
        <fullName evidence="5">TetR family transcriptional regulator</fullName>
    </submittedName>
</protein>
<dbReference type="RefSeq" id="WP_063000800.1">
    <property type="nucleotide sequence ID" value="NZ_BMMH01000034.1"/>
</dbReference>
<keyword evidence="6" id="KW-1185">Reference proteome</keyword>
<sequence length="214" mass="22435">MTAADSDGARPARSGRRPGQSGTREAILAAARERFAQVGFDKTSIRAVAADAEVDPALVHHYFGTKQQLFAAVVELPVDPEVVLRQVDAVPLDRLGETIVAAVVGLWDSPAGAGAVALVRSMVANGDTSLARDFLLSVVLERVRQRIATDTDDGRLRVALAASQMAGLVISRKILDLRPVSGLPLPQIVAAVGPTVQRYLTGDLGQDSPGAGEP</sequence>
<organism evidence="5 6">
    <name type="scientific">Nocardia jinanensis</name>
    <dbReference type="NCBI Taxonomy" id="382504"/>
    <lineage>
        <taxon>Bacteria</taxon>
        <taxon>Bacillati</taxon>
        <taxon>Actinomycetota</taxon>
        <taxon>Actinomycetes</taxon>
        <taxon>Mycobacteriales</taxon>
        <taxon>Nocardiaceae</taxon>
        <taxon>Nocardia</taxon>
    </lineage>
</organism>
<name>A0A917VY95_9NOCA</name>
<dbReference type="InterPro" id="IPR050109">
    <property type="entry name" value="HTH-type_TetR-like_transc_reg"/>
</dbReference>
<feature type="DNA-binding region" description="H-T-H motif" evidence="2">
    <location>
        <begin position="44"/>
        <end position="63"/>
    </location>
</feature>
<feature type="compositionally biased region" description="Low complexity" evidence="3">
    <location>
        <begin position="9"/>
        <end position="22"/>
    </location>
</feature>
<dbReference type="InterPro" id="IPR036271">
    <property type="entry name" value="Tet_transcr_reg_TetR-rel_C_sf"/>
</dbReference>
<reference evidence="5" key="2">
    <citation type="submission" date="2020-09" db="EMBL/GenBank/DDBJ databases">
        <authorList>
            <person name="Sun Q."/>
            <person name="Zhou Y."/>
        </authorList>
    </citation>
    <scope>NUCLEOTIDE SEQUENCE</scope>
    <source>
        <strain evidence="5">CGMCC 4.3508</strain>
    </source>
</reference>
<evidence type="ECO:0000256" key="2">
    <source>
        <dbReference type="PROSITE-ProRule" id="PRU00335"/>
    </source>
</evidence>
<evidence type="ECO:0000256" key="1">
    <source>
        <dbReference type="ARBA" id="ARBA00023125"/>
    </source>
</evidence>
<dbReference type="GO" id="GO:0003700">
    <property type="term" value="F:DNA-binding transcription factor activity"/>
    <property type="evidence" value="ECO:0007669"/>
    <property type="project" value="TreeGrafter"/>
</dbReference>
<feature type="region of interest" description="Disordered" evidence="3">
    <location>
        <begin position="1"/>
        <end position="23"/>
    </location>
</feature>
<dbReference type="SUPFAM" id="SSF48498">
    <property type="entry name" value="Tetracyclin repressor-like, C-terminal domain"/>
    <property type="match status" value="1"/>
</dbReference>
<proteinExistence type="predicted"/>
<dbReference type="InterPro" id="IPR009057">
    <property type="entry name" value="Homeodomain-like_sf"/>
</dbReference>
<dbReference type="EMBL" id="BMMH01000034">
    <property type="protein sequence ID" value="GGL43874.1"/>
    <property type="molecule type" value="Genomic_DNA"/>
</dbReference>
<dbReference type="Gene3D" id="1.10.357.10">
    <property type="entry name" value="Tetracycline Repressor, domain 2"/>
    <property type="match status" value="1"/>
</dbReference>
<dbReference type="PRINTS" id="PR00455">
    <property type="entry name" value="HTHTETR"/>
</dbReference>
<dbReference type="PROSITE" id="PS50977">
    <property type="entry name" value="HTH_TETR_2"/>
    <property type="match status" value="1"/>
</dbReference>
<dbReference type="Pfam" id="PF00440">
    <property type="entry name" value="TetR_N"/>
    <property type="match status" value="1"/>
</dbReference>
<dbReference type="InterPro" id="IPR041678">
    <property type="entry name" value="TetR_C_16"/>
</dbReference>
<dbReference type="Pfam" id="PF17920">
    <property type="entry name" value="TetR_C_16"/>
    <property type="match status" value="1"/>
</dbReference>
<accession>A0A917VY95</accession>
<feature type="domain" description="HTH tetR-type" evidence="4">
    <location>
        <begin position="21"/>
        <end position="81"/>
    </location>
</feature>
<dbReference type="InterPro" id="IPR001647">
    <property type="entry name" value="HTH_TetR"/>
</dbReference>
<dbReference type="PANTHER" id="PTHR30055:SF235">
    <property type="entry name" value="TRANSCRIPTIONAL REGULATORY PROTEIN"/>
    <property type="match status" value="1"/>
</dbReference>
<dbReference type="AlphaFoldDB" id="A0A917VY95"/>
<dbReference type="Gene3D" id="1.10.10.60">
    <property type="entry name" value="Homeodomain-like"/>
    <property type="match status" value="1"/>
</dbReference>
<comment type="caution">
    <text evidence="5">The sequence shown here is derived from an EMBL/GenBank/DDBJ whole genome shotgun (WGS) entry which is preliminary data.</text>
</comment>
<dbReference type="SUPFAM" id="SSF46689">
    <property type="entry name" value="Homeodomain-like"/>
    <property type="match status" value="1"/>
</dbReference>
<dbReference type="PANTHER" id="PTHR30055">
    <property type="entry name" value="HTH-TYPE TRANSCRIPTIONAL REGULATOR RUTR"/>
    <property type="match status" value="1"/>
</dbReference>
<keyword evidence="1 2" id="KW-0238">DNA-binding</keyword>
<evidence type="ECO:0000313" key="5">
    <source>
        <dbReference type="EMBL" id="GGL43874.1"/>
    </source>
</evidence>
<evidence type="ECO:0000313" key="6">
    <source>
        <dbReference type="Proteomes" id="UP000638263"/>
    </source>
</evidence>